<keyword evidence="1" id="KW-1133">Transmembrane helix</keyword>
<evidence type="ECO:0008006" key="4">
    <source>
        <dbReference type="Google" id="ProtNLM"/>
    </source>
</evidence>
<comment type="caution">
    <text evidence="2">The sequence shown here is derived from an EMBL/GenBank/DDBJ whole genome shotgun (WGS) entry which is preliminary data.</text>
</comment>
<dbReference type="PATRIC" id="fig|1227454.3.peg.77"/>
<sequence>MELIDEDGNLFGVVNVIDALVVLLLLAVVVAGVALVTGGEPNETATEDGETGYATVELGQQPDYVIDRLRTGNTAVLEGTGETVTVTDVYVTPLAAGETNETVADGERSAEANNETTRTIDAVADSVVQPHVVVRLEFENVGVGGDESREEFHVDGDPLLLGDERQLDMGTYRTNGTVTDLSFEDPSLGIEESTTTAEVELRNVSPGVAGALEEGMTETVRGNTHARIDAVEEEPASVVLVSDDGNIHEREHPRNRDVTLTVELRTQESTSTARFRGEPVRIGSSIVLDFDTLVVEGDVVGVE</sequence>
<accession>M0MN99</accession>
<feature type="transmembrane region" description="Helical" evidence="1">
    <location>
        <begin position="12"/>
        <end position="36"/>
    </location>
</feature>
<evidence type="ECO:0000256" key="1">
    <source>
        <dbReference type="SAM" id="Phobius"/>
    </source>
</evidence>
<keyword evidence="3" id="KW-1185">Reference proteome</keyword>
<dbReference type="AlphaFoldDB" id="M0MN99"/>
<keyword evidence="1" id="KW-0812">Transmembrane</keyword>
<dbReference type="OrthoDB" id="202569at2157"/>
<dbReference type="InterPro" id="IPR025480">
    <property type="entry name" value="DUF4330"/>
</dbReference>
<keyword evidence="1" id="KW-0472">Membrane</keyword>
<dbReference type="eggNOG" id="arCOG07778">
    <property type="taxonomic scope" value="Archaea"/>
</dbReference>
<dbReference type="RefSeq" id="WP_006671053.1">
    <property type="nucleotide sequence ID" value="NZ_AOMA01000003.1"/>
</dbReference>
<dbReference type="Proteomes" id="UP000011607">
    <property type="component" value="Unassembled WGS sequence"/>
</dbReference>
<gene>
    <name evidence="2" type="ORF">C446_00385</name>
</gene>
<name>M0MN99_9EURY</name>
<evidence type="ECO:0000313" key="2">
    <source>
        <dbReference type="EMBL" id="EMA47126.1"/>
    </source>
</evidence>
<dbReference type="EMBL" id="AOMA01000003">
    <property type="protein sequence ID" value="EMA47126.1"/>
    <property type="molecule type" value="Genomic_DNA"/>
</dbReference>
<protein>
    <recommendedName>
        <fullName evidence="4">DUF4330 domain-containing protein</fullName>
    </recommendedName>
</protein>
<evidence type="ECO:0000313" key="3">
    <source>
        <dbReference type="Proteomes" id="UP000011607"/>
    </source>
</evidence>
<dbReference type="Pfam" id="PF14221">
    <property type="entry name" value="DUF4330"/>
    <property type="match status" value="2"/>
</dbReference>
<organism evidence="2 3">
    <name type="scientific">Halobiforma nitratireducens JCM 10879</name>
    <dbReference type="NCBI Taxonomy" id="1227454"/>
    <lineage>
        <taxon>Archaea</taxon>
        <taxon>Methanobacteriati</taxon>
        <taxon>Methanobacteriota</taxon>
        <taxon>Stenosarchaea group</taxon>
        <taxon>Halobacteria</taxon>
        <taxon>Halobacteriales</taxon>
        <taxon>Natrialbaceae</taxon>
        <taxon>Halobiforma</taxon>
    </lineage>
</organism>
<reference evidence="2 3" key="1">
    <citation type="journal article" date="2014" name="PLoS Genet.">
        <title>Phylogenetically driven sequencing of extremely halophilic archaea reveals strategies for static and dynamic osmo-response.</title>
        <authorList>
            <person name="Becker E.A."/>
            <person name="Seitzer P.M."/>
            <person name="Tritt A."/>
            <person name="Larsen D."/>
            <person name="Krusor M."/>
            <person name="Yao A.I."/>
            <person name="Wu D."/>
            <person name="Madern D."/>
            <person name="Eisen J.A."/>
            <person name="Darling A.E."/>
            <person name="Facciotti M.T."/>
        </authorList>
    </citation>
    <scope>NUCLEOTIDE SEQUENCE [LARGE SCALE GENOMIC DNA]</scope>
    <source>
        <strain evidence="2 3">JCM 10879</strain>
    </source>
</reference>
<proteinExistence type="predicted"/>